<reference evidence="2" key="1">
    <citation type="submission" date="2022-11" db="EMBL/GenBank/DDBJ databases">
        <title>Draft genome of Mycoplasma arginini isolated from fly.</title>
        <authorList>
            <person name="Severgnini M."/>
            <person name="Gioia G."/>
            <person name="Cremonesi P."/>
            <person name="Moroni P."/>
            <person name="Addis M.F."/>
            <person name="Castiglioni B."/>
        </authorList>
    </citation>
    <scope>NUCLEOTIDE SEQUENCE</scope>
    <source>
        <strain evidence="2">QMP CG1-1632</strain>
    </source>
</reference>
<sequence length="307" mass="35665">MKKKQNFLFLTSVLPFSMLPIAAVSCQNPNNNLNESKLSNIIQNNNKENKWDVFLKYEYVNSLLNLAFKNDSDKKAFIEKQKNISDSYLTTVKEYLLYSNNVVAMHGSNDTISSKNKVIALKEFSPELDKLFKENWLWFLFNLDRFTFALYNSFDQFQGTLESLSQDIQKNSLDLSSFNRPTTNEVLQFVVHENKTENNLEYEVHLLTKQGIILKITINTNLKDGNNPIPEENQKSDVSIFTYSYIYPPLFQNDVILQKFDLSKYVRALTLWSTSASQRWVKILFDEEYGGAPLRFTIVYVDDKKAA</sequence>
<evidence type="ECO:0000313" key="2">
    <source>
        <dbReference type="EMBL" id="MDI3349564.1"/>
    </source>
</evidence>
<dbReference type="RefSeq" id="WP_004416629.1">
    <property type="nucleotide sequence ID" value="NZ_AP014657.1"/>
</dbReference>
<evidence type="ECO:0008006" key="4">
    <source>
        <dbReference type="Google" id="ProtNLM"/>
    </source>
</evidence>
<feature type="signal peptide" evidence="1">
    <location>
        <begin position="1"/>
        <end position="22"/>
    </location>
</feature>
<organism evidence="2 3">
    <name type="scientific">Mycoplasmopsis arginini</name>
    <name type="common">Mycoplasma arginini</name>
    <dbReference type="NCBI Taxonomy" id="2094"/>
    <lineage>
        <taxon>Bacteria</taxon>
        <taxon>Bacillati</taxon>
        <taxon>Mycoplasmatota</taxon>
        <taxon>Mycoplasmoidales</taxon>
        <taxon>Metamycoplasmataceae</taxon>
        <taxon>Mycoplasmopsis</taxon>
    </lineage>
</organism>
<dbReference type="AlphaFoldDB" id="A0AA43QX13"/>
<dbReference type="KEGG" id="marg:MARG145_0416"/>
<proteinExistence type="predicted"/>
<comment type="caution">
    <text evidence="2">The sequence shown here is derived from an EMBL/GenBank/DDBJ whole genome shotgun (WGS) entry which is preliminary data.</text>
</comment>
<feature type="chain" id="PRO_5041424801" description="Lipoprotein" evidence="1">
    <location>
        <begin position="23"/>
        <end position="307"/>
    </location>
</feature>
<keyword evidence="1" id="KW-0732">Signal</keyword>
<protein>
    <recommendedName>
        <fullName evidence="4">Lipoprotein</fullName>
    </recommendedName>
</protein>
<evidence type="ECO:0000313" key="3">
    <source>
        <dbReference type="Proteomes" id="UP001162175"/>
    </source>
</evidence>
<name>A0AA43QX13_MYCAR</name>
<dbReference type="InterPro" id="IPR027593">
    <property type="entry name" value="Aro_clust"/>
</dbReference>
<dbReference type="GeneID" id="80703464"/>
<dbReference type="Proteomes" id="UP001162175">
    <property type="component" value="Unassembled WGS sequence"/>
</dbReference>
<gene>
    <name evidence="2" type="ORF">DCBHLPFO_00199</name>
</gene>
<accession>A0AA43QX13</accession>
<evidence type="ECO:0000256" key="1">
    <source>
        <dbReference type="SAM" id="SignalP"/>
    </source>
</evidence>
<dbReference type="PROSITE" id="PS51257">
    <property type="entry name" value="PROKAR_LIPOPROTEIN"/>
    <property type="match status" value="1"/>
</dbReference>
<dbReference type="EMBL" id="JAPFAR010000042">
    <property type="protein sequence ID" value="MDI3349564.1"/>
    <property type="molecule type" value="Genomic_DNA"/>
</dbReference>
<dbReference type="NCBIfam" id="TIGR04313">
    <property type="entry name" value="aro_clust_Mycop"/>
    <property type="match status" value="1"/>
</dbReference>